<sequence length="66" mass="7144">MHDYVELHICSFIPDRVTIPTNGSHPTDNCFKGVALLSFQTTASPNKGSGALALKDQPLLVFAMRA</sequence>
<keyword evidence="2" id="KW-1185">Reference proteome</keyword>
<dbReference type="HOGENOM" id="CLU_2835624_0_0_1"/>
<dbReference type="EnsemblPlants" id="OPUNC02G34150.1">
    <property type="protein sequence ID" value="OPUNC02G34150.1"/>
    <property type="gene ID" value="OPUNC02G34150"/>
</dbReference>
<proteinExistence type="predicted"/>
<name>A0A0E0K6R9_ORYPU</name>
<evidence type="ECO:0000313" key="2">
    <source>
        <dbReference type="Proteomes" id="UP000026962"/>
    </source>
</evidence>
<dbReference type="AlphaFoldDB" id="A0A0E0K6R9"/>
<reference evidence="1" key="2">
    <citation type="submission" date="2018-05" db="EMBL/GenBank/DDBJ databases">
        <title>OpunRS2 (Oryza punctata Reference Sequence Version 2).</title>
        <authorList>
            <person name="Zhang J."/>
            <person name="Kudrna D."/>
            <person name="Lee S."/>
            <person name="Talag J."/>
            <person name="Welchert J."/>
            <person name="Wing R.A."/>
        </authorList>
    </citation>
    <scope>NUCLEOTIDE SEQUENCE [LARGE SCALE GENOMIC DNA]</scope>
</reference>
<dbReference type="Proteomes" id="UP000026962">
    <property type="component" value="Chromosome 2"/>
</dbReference>
<accession>A0A0E0K6R9</accession>
<evidence type="ECO:0000313" key="1">
    <source>
        <dbReference type="EnsemblPlants" id="OPUNC02G34150.1"/>
    </source>
</evidence>
<dbReference type="Gramene" id="OPUNC02G34150.1">
    <property type="protein sequence ID" value="OPUNC02G34150.1"/>
    <property type="gene ID" value="OPUNC02G34150"/>
</dbReference>
<protein>
    <submittedName>
        <fullName evidence="1">Uncharacterized protein</fullName>
    </submittedName>
</protein>
<reference evidence="1" key="1">
    <citation type="submission" date="2015-04" db="UniProtKB">
        <authorList>
            <consortium name="EnsemblPlants"/>
        </authorList>
    </citation>
    <scope>IDENTIFICATION</scope>
</reference>
<organism evidence="1">
    <name type="scientific">Oryza punctata</name>
    <name type="common">Red rice</name>
    <dbReference type="NCBI Taxonomy" id="4537"/>
    <lineage>
        <taxon>Eukaryota</taxon>
        <taxon>Viridiplantae</taxon>
        <taxon>Streptophyta</taxon>
        <taxon>Embryophyta</taxon>
        <taxon>Tracheophyta</taxon>
        <taxon>Spermatophyta</taxon>
        <taxon>Magnoliopsida</taxon>
        <taxon>Liliopsida</taxon>
        <taxon>Poales</taxon>
        <taxon>Poaceae</taxon>
        <taxon>BOP clade</taxon>
        <taxon>Oryzoideae</taxon>
        <taxon>Oryzeae</taxon>
        <taxon>Oryzinae</taxon>
        <taxon>Oryza</taxon>
    </lineage>
</organism>